<evidence type="ECO:0000256" key="3">
    <source>
        <dbReference type="ARBA" id="ARBA00022448"/>
    </source>
</evidence>
<accession>A0A101JSI4</accession>
<dbReference type="RefSeq" id="WP_059138502.1">
    <property type="nucleotide sequence ID" value="NZ_LMBR01000051.1"/>
</dbReference>
<evidence type="ECO:0000256" key="6">
    <source>
        <dbReference type="ARBA" id="ARBA00022989"/>
    </source>
</evidence>
<evidence type="ECO:0000256" key="4">
    <source>
        <dbReference type="ARBA" id="ARBA00022475"/>
    </source>
</evidence>
<reference evidence="10 11" key="1">
    <citation type="submission" date="2015-10" db="EMBL/GenBank/DDBJ databases">
        <title>Draft Genome Sequence of Chlorobium limicola strain Frasassi Growing under Artificial Lighting in the Frasassi Cave System.</title>
        <authorList>
            <person name="Mansor M."/>
            <person name="Macalady J."/>
        </authorList>
    </citation>
    <scope>NUCLEOTIDE SEQUENCE [LARGE SCALE GENOMIC DNA]</scope>
    <source>
        <strain evidence="10 11">Frasassi</strain>
    </source>
</reference>
<keyword evidence="8" id="KW-0050">Antiport</keyword>
<keyword evidence="4 8" id="KW-1003">Cell membrane</keyword>
<proteinExistence type="inferred from homology"/>
<keyword evidence="5 9" id="KW-0812">Transmembrane</keyword>
<gene>
    <name evidence="10" type="ORF">ASB62_02645</name>
</gene>
<dbReference type="Proteomes" id="UP000053937">
    <property type="component" value="Unassembled WGS sequence"/>
</dbReference>
<keyword evidence="6 9" id="KW-1133">Transmembrane helix</keyword>
<dbReference type="OrthoDB" id="9799958at2"/>
<evidence type="ECO:0000256" key="7">
    <source>
        <dbReference type="ARBA" id="ARBA00023136"/>
    </source>
</evidence>
<dbReference type="NCBIfam" id="NF009243">
    <property type="entry name" value="PRK12599.1-2"/>
    <property type="match status" value="1"/>
</dbReference>
<evidence type="ECO:0000256" key="9">
    <source>
        <dbReference type="SAM" id="Phobius"/>
    </source>
</evidence>
<evidence type="ECO:0000256" key="1">
    <source>
        <dbReference type="ARBA" id="ARBA00004651"/>
    </source>
</evidence>
<keyword evidence="7 8" id="KW-0472">Membrane</keyword>
<protein>
    <submittedName>
        <fullName evidence="10">Cation:proton antiporter</fullName>
    </submittedName>
</protein>
<evidence type="ECO:0000256" key="8">
    <source>
        <dbReference type="PIRNR" id="PIRNR028784"/>
    </source>
</evidence>
<comment type="caution">
    <text evidence="10">The sequence shown here is derived from an EMBL/GenBank/DDBJ whole genome shotgun (WGS) entry which is preliminary data.</text>
</comment>
<dbReference type="Pfam" id="PF04066">
    <property type="entry name" value="MrpF_PhaF"/>
    <property type="match status" value="1"/>
</dbReference>
<organism evidence="10 11">
    <name type="scientific">Chlorobium limicola</name>
    <dbReference type="NCBI Taxonomy" id="1092"/>
    <lineage>
        <taxon>Bacteria</taxon>
        <taxon>Pseudomonadati</taxon>
        <taxon>Chlorobiota</taxon>
        <taxon>Chlorobiia</taxon>
        <taxon>Chlorobiales</taxon>
        <taxon>Chlorobiaceae</taxon>
        <taxon>Chlorobium/Pelodictyon group</taxon>
        <taxon>Chlorobium</taxon>
    </lineage>
</organism>
<keyword evidence="3 8" id="KW-0813">Transport</keyword>
<dbReference type="PANTHER" id="PTHR34702:SF1">
    <property type="entry name" value="NA(+)_H(+) ANTIPORTER SUBUNIT F"/>
    <property type="match status" value="1"/>
</dbReference>
<comment type="subcellular location">
    <subcellularLocation>
        <location evidence="1 8">Cell membrane</location>
        <topology evidence="1 8">Multi-pass membrane protein</topology>
    </subcellularLocation>
</comment>
<comment type="similarity">
    <text evidence="2 8">Belongs to the CPA3 antiporters (TC 2.A.63) subunit F family.</text>
</comment>
<evidence type="ECO:0000313" key="10">
    <source>
        <dbReference type="EMBL" id="KUL31656.1"/>
    </source>
</evidence>
<dbReference type="AlphaFoldDB" id="A0A101JSI4"/>
<keyword evidence="8" id="KW-0406">Ion transport</keyword>
<name>A0A101JSI4_CHLLI</name>
<evidence type="ECO:0000256" key="5">
    <source>
        <dbReference type="ARBA" id="ARBA00022692"/>
    </source>
</evidence>
<feature type="transmembrane region" description="Helical" evidence="9">
    <location>
        <begin position="6"/>
        <end position="24"/>
    </location>
</feature>
<dbReference type="EMBL" id="LMBR01000051">
    <property type="protein sequence ID" value="KUL31656.1"/>
    <property type="molecule type" value="Genomic_DNA"/>
</dbReference>
<dbReference type="InterPro" id="IPR007208">
    <property type="entry name" value="MrpF/PhaF-like"/>
</dbReference>
<evidence type="ECO:0000313" key="11">
    <source>
        <dbReference type="Proteomes" id="UP000053937"/>
    </source>
</evidence>
<feature type="transmembrane region" description="Helical" evidence="9">
    <location>
        <begin position="61"/>
        <end position="84"/>
    </location>
</feature>
<dbReference type="GO" id="GO:0015385">
    <property type="term" value="F:sodium:proton antiporter activity"/>
    <property type="evidence" value="ECO:0007669"/>
    <property type="project" value="TreeGrafter"/>
</dbReference>
<dbReference type="PANTHER" id="PTHR34702">
    <property type="entry name" value="NA(+)/H(+) ANTIPORTER SUBUNIT F1"/>
    <property type="match status" value="1"/>
</dbReference>
<evidence type="ECO:0000256" key="2">
    <source>
        <dbReference type="ARBA" id="ARBA00009212"/>
    </source>
</evidence>
<feature type="transmembrane region" description="Helical" evidence="9">
    <location>
        <begin position="36"/>
        <end position="55"/>
    </location>
</feature>
<dbReference type="PIRSF" id="PIRSF028784">
    <property type="entry name" value="MrpF"/>
    <property type="match status" value="1"/>
</dbReference>
<sequence length="90" mass="9516">MTIIELSVDTAVAVIGLSILIIFMRLVIGPSIADRVVALDLLSANAIAFIAVYSIKNDSTTFLDVGIIVAILAFLGTVAFAFYLGKGKKQ</sequence>
<dbReference type="GO" id="GO:0005886">
    <property type="term" value="C:plasma membrane"/>
    <property type="evidence" value="ECO:0007669"/>
    <property type="project" value="UniProtKB-SubCell"/>
</dbReference>
<keyword evidence="11" id="KW-1185">Reference proteome</keyword>